<feature type="transmembrane region" description="Helical" evidence="1">
    <location>
        <begin position="43"/>
        <end position="61"/>
    </location>
</feature>
<evidence type="ECO:0000313" key="3">
    <source>
        <dbReference type="EMBL" id="KAA6232231.1"/>
    </source>
</evidence>
<dbReference type="Proteomes" id="UP000327458">
    <property type="component" value="Unassembled WGS sequence"/>
</dbReference>
<feature type="transmembrane region" description="Helical" evidence="1">
    <location>
        <begin position="81"/>
        <end position="103"/>
    </location>
</feature>
<feature type="transmembrane region" description="Helical" evidence="1">
    <location>
        <begin position="179"/>
        <end position="197"/>
    </location>
</feature>
<dbReference type="InterPro" id="IPR003675">
    <property type="entry name" value="Rce1/LyrA-like_dom"/>
</dbReference>
<feature type="transmembrane region" description="Helical" evidence="1">
    <location>
        <begin position="206"/>
        <end position="228"/>
    </location>
</feature>
<dbReference type="OMA" id="MAMMAFP"/>
<gene>
    <name evidence="3" type="ORF">FP507_03320</name>
</gene>
<comment type="caution">
    <text evidence="3">The sequence shown here is derived from an EMBL/GenBank/DDBJ whole genome shotgun (WGS) entry which is preliminary data.</text>
</comment>
<keyword evidence="3" id="KW-0378">Hydrolase</keyword>
<dbReference type="GO" id="GO:0080120">
    <property type="term" value="P:CAAX-box protein maturation"/>
    <property type="evidence" value="ECO:0007669"/>
    <property type="project" value="UniProtKB-ARBA"/>
</dbReference>
<keyword evidence="3" id="KW-0645">Protease</keyword>
<dbReference type="RefSeq" id="WP_011889838.1">
    <property type="nucleotide sequence ID" value="NZ_VMRG01000001.1"/>
</dbReference>
<feature type="transmembrane region" description="Helical" evidence="1">
    <location>
        <begin position="14"/>
        <end position="37"/>
    </location>
</feature>
<dbReference type="EMBL" id="VMRG01000001">
    <property type="protein sequence ID" value="KAA6232231.1"/>
    <property type="molecule type" value="Genomic_DNA"/>
</dbReference>
<keyword evidence="1" id="KW-1133">Transmembrane helix</keyword>
<dbReference type="GO" id="GO:0008237">
    <property type="term" value="F:metallopeptidase activity"/>
    <property type="evidence" value="ECO:0007669"/>
    <property type="project" value="UniProtKB-KW"/>
</dbReference>
<evidence type="ECO:0000313" key="4">
    <source>
        <dbReference type="Proteomes" id="UP000327458"/>
    </source>
</evidence>
<reference evidence="3 4" key="1">
    <citation type="submission" date="2019-07" db="EMBL/GenBank/DDBJ databases">
        <title>Draft genome Sequence of Chlorobium phaeovibrioides sp. strain PhvTcv-s14, from the Phylum Chlorobi.</title>
        <authorList>
            <person name="Babenko V."/>
            <person name="Boldyreva D."/>
            <person name="Kanygina A."/>
            <person name="Selezneva O."/>
            <person name="Akopiyan T."/>
            <person name="Lunina O."/>
        </authorList>
    </citation>
    <scope>NUCLEOTIDE SEQUENCE [LARGE SCALE GENOMIC DNA]</scope>
    <source>
        <strain evidence="3 4">GrTcv12</strain>
    </source>
</reference>
<dbReference type="Pfam" id="PF02517">
    <property type="entry name" value="Rce1-like"/>
    <property type="match status" value="1"/>
</dbReference>
<evidence type="ECO:0000256" key="1">
    <source>
        <dbReference type="SAM" id="Phobius"/>
    </source>
</evidence>
<protein>
    <submittedName>
        <fullName evidence="3">CPBP family intramembrane metalloprotease</fullName>
    </submittedName>
</protein>
<feature type="transmembrane region" description="Helical" evidence="1">
    <location>
        <begin position="123"/>
        <end position="142"/>
    </location>
</feature>
<name>A0A5M8IA28_CHLPH</name>
<sequence length="230" mass="25267">MNSPTLSSPPSSSLALRFSLSFALVGLIWLTGLAGHFTPWLEWPALFVYVAGSLGLVLFLGRTGTGRQEIWLAGGNAGRSLFWGTLAGAVLFIMDITNTILYYKSGGAPMVEMERLLVHRSLLYLFPILILAEEFLWRGVMFSSLIEKGVNPHLTVLLTTILYALNHFAVAPVGMRERALMAMMAVPIGVLGGYLVLKTRNVWGSVIVHMITMVSMVLDIFVIPQLLFNP</sequence>
<keyword evidence="1" id="KW-0472">Membrane</keyword>
<feature type="transmembrane region" description="Helical" evidence="1">
    <location>
        <begin position="154"/>
        <end position="173"/>
    </location>
</feature>
<evidence type="ECO:0000259" key="2">
    <source>
        <dbReference type="Pfam" id="PF02517"/>
    </source>
</evidence>
<keyword evidence="1" id="KW-0812">Transmembrane</keyword>
<dbReference type="GO" id="GO:0006508">
    <property type="term" value="P:proteolysis"/>
    <property type="evidence" value="ECO:0007669"/>
    <property type="project" value="UniProtKB-KW"/>
</dbReference>
<feature type="domain" description="CAAX prenyl protease 2/Lysostaphin resistance protein A-like" evidence="2">
    <location>
        <begin position="122"/>
        <end position="212"/>
    </location>
</feature>
<organism evidence="3 4">
    <name type="scientific">Chlorobium phaeovibrioides</name>
    <dbReference type="NCBI Taxonomy" id="1094"/>
    <lineage>
        <taxon>Bacteria</taxon>
        <taxon>Pseudomonadati</taxon>
        <taxon>Chlorobiota</taxon>
        <taxon>Chlorobiia</taxon>
        <taxon>Chlorobiales</taxon>
        <taxon>Chlorobiaceae</taxon>
        <taxon>Chlorobium/Pelodictyon group</taxon>
        <taxon>Chlorobium</taxon>
    </lineage>
</organism>
<proteinExistence type="predicted"/>
<keyword evidence="3" id="KW-0482">Metalloprotease</keyword>
<accession>A0A5M8IA28</accession>
<dbReference type="AlphaFoldDB" id="A0A5M8IA28"/>
<dbReference type="GO" id="GO:0004175">
    <property type="term" value="F:endopeptidase activity"/>
    <property type="evidence" value="ECO:0007669"/>
    <property type="project" value="UniProtKB-ARBA"/>
</dbReference>